<dbReference type="PIRSF" id="PIRSF000124">
    <property type="entry name" value="UDPglc_GDPman_dh"/>
    <property type="match status" value="1"/>
</dbReference>
<name>A0A6J4NK47_9CHLR</name>
<dbReference type="Gene3D" id="1.20.5.100">
    <property type="entry name" value="Cytochrome c1, transmembrane anchor, C-terminal"/>
    <property type="match status" value="1"/>
</dbReference>
<feature type="binding site" evidence="9">
    <location>
        <begin position="288"/>
        <end position="292"/>
    </location>
    <ligand>
        <name>substrate</name>
    </ligand>
</feature>
<evidence type="ECO:0000259" key="11">
    <source>
        <dbReference type="SMART" id="SM00984"/>
    </source>
</evidence>
<dbReference type="InterPro" id="IPR001732">
    <property type="entry name" value="UDP-Glc/GDP-Man_DH_N"/>
</dbReference>
<dbReference type="NCBIfam" id="TIGR03026">
    <property type="entry name" value="NDP-sugDHase"/>
    <property type="match status" value="1"/>
</dbReference>
<dbReference type="Pfam" id="PF00984">
    <property type="entry name" value="UDPG_MGDP_dh"/>
    <property type="match status" value="1"/>
</dbReference>
<dbReference type="PANTHER" id="PTHR43750">
    <property type="entry name" value="UDP-GLUCOSE 6-DEHYDROGENASE TUAD"/>
    <property type="match status" value="1"/>
</dbReference>
<dbReference type="PIRSF" id="PIRSF500134">
    <property type="entry name" value="UDPglc_DH_bac"/>
    <property type="match status" value="1"/>
</dbReference>
<dbReference type="InterPro" id="IPR008927">
    <property type="entry name" value="6-PGluconate_DH-like_C_sf"/>
</dbReference>
<feature type="binding site" evidence="10">
    <location>
        <position position="43"/>
    </location>
    <ligand>
        <name>NAD(+)</name>
        <dbReference type="ChEBI" id="CHEBI:57540"/>
    </ligand>
</feature>
<evidence type="ECO:0000256" key="4">
    <source>
        <dbReference type="ARBA" id="ARBA00023002"/>
    </source>
</evidence>
<dbReference type="InterPro" id="IPR036291">
    <property type="entry name" value="NAD(P)-bd_dom_sf"/>
</dbReference>
<dbReference type="EMBL" id="CADCTR010003241">
    <property type="protein sequence ID" value="CAA9389432.1"/>
    <property type="molecule type" value="Genomic_DNA"/>
</dbReference>
<dbReference type="Pfam" id="PF03721">
    <property type="entry name" value="UDPG_MGDP_dh_N"/>
    <property type="match status" value="1"/>
</dbReference>
<dbReference type="SUPFAM" id="SSF48179">
    <property type="entry name" value="6-phosphogluconate dehydrogenase C-terminal domain-like"/>
    <property type="match status" value="1"/>
</dbReference>
<protein>
    <recommendedName>
        <fullName evidence="3 7">UDP-glucose 6-dehydrogenase</fullName>
        <ecNumber evidence="3 7">1.1.1.22</ecNumber>
    </recommendedName>
</protein>
<evidence type="ECO:0000256" key="5">
    <source>
        <dbReference type="ARBA" id="ARBA00023027"/>
    </source>
</evidence>
<dbReference type="SUPFAM" id="SSF52413">
    <property type="entry name" value="UDP-glucose/GDP-mannose dehydrogenase C-terminal domain"/>
    <property type="match status" value="1"/>
</dbReference>
<proteinExistence type="inferred from homology"/>
<dbReference type="InterPro" id="IPR014026">
    <property type="entry name" value="UDP-Glc/GDP-Man_DH_dimer"/>
</dbReference>
<feature type="domain" description="UDP-glucose/GDP-mannose dehydrogenase C-terminal" evidence="11">
    <location>
        <begin position="352"/>
        <end position="456"/>
    </location>
</feature>
<feature type="binding site" evidence="10">
    <location>
        <position position="179"/>
    </location>
    <ligand>
        <name>NAD(+)</name>
        <dbReference type="ChEBI" id="CHEBI:57540"/>
    </ligand>
</feature>
<feature type="binding site" evidence="10">
    <location>
        <position position="366"/>
    </location>
    <ligand>
        <name>NAD(+)</name>
        <dbReference type="ChEBI" id="CHEBI:57540"/>
    </ligand>
</feature>
<evidence type="ECO:0000256" key="8">
    <source>
        <dbReference type="PIRSR" id="PIRSR500134-1"/>
    </source>
</evidence>
<dbReference type="GO" id="GO:0003979">
    <property type="term" value="F:UDP-glucose 6-dehydrogenase activity"/>
    <property type="evidence" value="ECO:0007669"/>
    <property type="project" value="UniProtKB-EC"/>
</dbReference>
<sequence length="472" mass="50494">MLAAKFKDKSLEEFKVGVVGAGYVGLVTGACLAHVGHQVVCADRDAQRVAQLSEGQMPIYEPRLEELVADDVRKGRLRFSTELAEAVRGADVVFIAVDTPQGDDGAADLSRVATVAQGVGQALAEQEEKRTRPLVVVNKSTVPVGSGDYVSMLVREVAAEGGNPAVDYRVVSNPEFLREGSAVYDSLFPDRIVLGADERDALDVMRALYEPVIEQSFPTDVDPRPKAAVPFVTTDLVSAEMIKYAANAFLATKISFVNEIASVCELVGADVGSVAHGIGLDGRIGSRFLNAGIGWGGSCFPKDVAALRAVAREYDHETTLLDATVAVNDRQLKKVISKLQRDLFTLKGKRVALLGLSFKPNTDDVREAPSLKIAEELHARGTRVIGYDPVAGKKLIASTSSPNLQVVFDPYEALSGAHAAVVVTEWMEVRSLDLERAASLMNTPKLLVDGRNVFEPGAASAAGLLYRGFGRG</sequence>
<feature type="binding site" evidence="9">
    <location>
        <position position="359"/>
    </location>
    <ligand>
        <name>substrate</name>
    </ligand>
</feature>
<dbReference type="SUPFAM" id="SSF51735">
    <property type="entry name" value="NAD(P)-binding Rossmann-fold domains"/>
    <property type="match status" value="1"/>
</dbReference>
<feature type="binding site" evidence="10">
    <location>
        <position position="141"/>
    </location>
    <ligand>
        <name>NAD(+)</name>
        <dbReference type="ChEBI" id="CHEBI:57540"/>
    </ligand>
</feature>
<dbReference type="InterPro" id="IPR014027">
    <property type="entry name" value="UDP-Glc/GDP-Man_DH_C"/>
</dbReference>
<evidence type="ECO:0000256" key="3">
    <source>
        <dbReference type="ARBA" id="ARBA00012954"/>
    </source>
</evidence>
<dbReference type="InterPro" id="IPR017476">
    <property type="entry name" value="UDP-Glc/GDP-Man"/>
</dbReference>
<dbReference type="InterPro" id="IPR028357">
    <property type="entry name" value="UDPglc_DH_bac"/>
</dbReference>
<evidence type="ECO:0000256" key="6">
    <source>
        <dbReference type="ARBA" id="ARBA00047473"/>
    </source>
</evidence>
<comment type="similarity">
    <text evidence="2 7">Belongs to the UDP-glucose/GDP-mannose dehydrogenase family.</text>
</comment>
<comment type="pathway">
    <text evidence="1">Nucleotide-sugar biosynthesis; UDP-alpha-D-glucuronate biosynthesis; UDP-alpha-D-glucuronate from UDP-alpha-D-glucose: step 1/1.</text>
</comment>
<feature type="binding site" evidence="10">
    <location>
        <position position="99"/>
    </location>
    <ligand>
        <name>NAD(+)</name>
        <dbReference type="ChEBI" id="CHEBI:57540"/>
    </ligand>
</feature>
<gene>
    <name evidence="12" type="ORF">AVDCRST_MAG93-9648</name>
</gene>
<feature type="binding site" evidence="9">
    <location>
        <position position="243"/>
    </location>
    <ligand>
        <name>substrate</name>
    </ligand>
</feature>
<dbReference type="GO" id="GO:0000271">
    <property type="term" value="P:polysaccharide biosynthetic process"/>
    <property type="evidence" value="ECO:0007669"/>
    <property type="project" value="InterPro"/>
</dbReference>
<accession>A0A6J4NK47</accession>
<dbReference type="SMART" id="SM00984">
    <property type="entry name" value="UDPG_MGDP_dh_C"/>
    <property type="match status" value="1"/>
</dbReference>
<evidence type="ECO:0000256" key="9">
    <source>
        <dbReference type="PIRSR" id="PIRSR500134-2"/>
    </source>
</evidence>
<feature type="active site" description="Nucleophile" evidence="8">
    <location>
        <position position="299"/>
    </location>
</feature>
<feature type="binding site" evidence="10">
    <location>
        <position position="48"/>
    </location>
    <ligand>
        <name>NAD(+)</name>
        <dbReference type="ChEBI" id="CHEBI:57540"/>
    </ligand>
</feature>
<dbReference type="AlphaFoldDB" id="A0A6J4NK47"/>
<comment type="catalytic activity">
    <reaction evidence="6 7">
        <text>UDP-alpha-D-glucose + 2 NAD(+) + H2O = UDP-alpha-D-glucuronate + 2 NADH + 3 H(+)</text>
        <dbReference type="Rhea" id="RHEA:23596"/>
        <dbReference type="ChEBI" id="CHEBI:15377"/>
        <dbReference type="ChEBI" id="CHEBI:15378"/>
        <dbReference type="ChEBI" id="CHEBI:57540"/>
        <dbReference type="ChEBI" id="CHEBI:57945"/>
        <dbReference type="ChEBI" id="CHEBI:58052"/>
        <dbReference type="ChEBI" id="CHEBI:58885"/>
        <dbReference type="EC" id="1.1.1.22"/>
    </reaction>
</comment>
<dbReference type="Gene3D" id="3.40.50.720">
    <property type="entry name" value="NAD(P)-binding Rossmann-like Domain"/>
    <property type="match status" value="2"/>
</dbReference>
<dbReference type="GO" id="GO:0051287">
    <property type="term" value="F:NAD binding"/>
    <property type="evidence" value="ECO:0007669"/>
    <property type="project" value="InterPro"/>
</dbReference>
<dbReference type="UniPathway" id="UPA00038">
    <property type="reaction ID" value="UER00491"/>
</dbReference>
<dbReference type="PROSITE" id="PS51257">
    <property type="entry name" value="PROKAR_LIPOPROTEIN"/>
    <property type="match status" value="1"/>
</dbReference>
<dbReference type="GO" id="GO:0006065">
    <property type="term" value="P:UDP-glucuronate biosynthetic process"/>
    <property type="evidence" value="ECO:0007669"/>
    <property type="project" value="UniProtKB-UniPathway"/>
</dbReference>
<keyword evidence="4 7" id="KW-0560">Oxidoreductase</keyword>
<feature type="binding site" evidence="9">
    <location>
        <begin position="176"/>
        <end position="179"/>
    </location>
    <ligand>
        <name>substrate</name>
    </ligand>
</feature>
<dbReference type="PANTHER" id="PTHR43750:SF3">
    <property type="entry name" value="UDP-GLUCOSE 6-DEHYDROGENASE TUAD"/>
    <property type="match status" value="1"/>
</dbReference>
<organism evidence="12">
    <name type="scientific">uncultured Chloroflexia bacterium</name>
    <dbReference type="NCBI Taxonomy" id="1672391"/>
    <lineage>
        <taxon>Bacteria</taxon>
        <taxon>Bacillati</taxon>
        <taxon>Chloroflexota</taxon>
        <taxon>Chloroflexia</taxon>
        <taxon>environmental samples</taxon>
    </lineage>
</organism>
<evidence type="ECO:0000256" key="2">
    <source>
        <dbReference type="ARBA" id="ARBA00006601"/>
    </source>
</evidence>
<feature type="binding site" evidence="9">
    <location>
        <position position="296"/>
    </location>
    <ligand>
        <name>substrate</name>
    </ligand>
</feature>
<keyword evidence="5 7" id="KW-0520">NAD</keyword>
<feature type="binding site" evidence="10">
    <location>
        <position position="302"/>
    </location>
    <ligand>
        <name>NAD(+)</name>
        <dbReference type="ChEBI" id="CHEBI:57540"/>
    </ligand>
</feature>
<reference evidence="12" key="1">
    <citation type="submission" date="2020-02" db="EMBL/GenBank/DDBJ databases">
        <authorList>
            <person name="Meier V. D."/>
        </authorList>
    </citation>
    <scope>NUCLEOTIDE SEQUENCE</scope>
    <source>
        <strain evidence="12">AVDCRST_MAG93</strain>
    </source>
</reference>
<dbReference type="Pfam" id="PF03720">
    <property type="entry name" value="UDPG_MGDP_dh_C"/>
    <property type="match status" value="1"/>
</dbReference>
<evidence type="ECO:0000256" key="7">
    <source>
        <dbReference type="PIRNR" id="PIRNR000124"/>
    </source>
</evidence>
<evidence type="ECO:0000256" key="10">
    <source>
        <dbReference type="PIRSR" id="PIRSR500134-3"/>
    </source>
</evidence>
<evidence type="ECO:0000256" key="1">
    <source>
        <dbReference type="ARBA" id="ARBA00004701"/>
    </source>
</evidence>
<evidence type="ECO:0000313" key="12">
    <source>
        <dbReference type="EMBL" id="CAA9389432.1"/>
    </source>
</evidence>
<dbReference type="InterPro" id="IPR036220">
    <property type="entry name" value="UDP-Glc/GDP-Man_DH_C_sf"/>
</dbReference>
<dbReference type="EC" id="1.1.1.22" evidence="3 7"/>